<dbReference type="NCBIfam" id="NF001126">
    <property type="entry name" value="PRK00139.1-4"/>
    <property type="match status" value="1"/>
</dbReference>
<dbReference type="InterPro" id="IPR035911">
    <property type="entry name" value="MurE/MurF_N"/>
</dbReference>
<protein>
    <recommendedName>
        <fullName evidence="7">UDP-N-acetylmuramoyl-L-alanyl-D-glutamate--2,6-diaminopimelate ligase</fullName>
        <ecNumber evidence="7">6.3.2.13</ecNumber>
    </recommendedName>
    <alternativeName>
        <fullName evidence="7">Meso-A2pm-adding enzyme</fullName>
    </alternativeName>
    <alternativeName>
        <fullName evidence="7">Meso-diaminopimelate-adding enzyme</fullName>
    </alternativeName>
    <alternativeName>
        <fullName evidence="7">UDP-MurNAc-L-Ala-D-Glu:meso-diaminopimelate ligase</fullName>
    </alternativeName>
    <alternativeName>
        <fullName evidence="7">UDP-MurNAc-tripeptide synthetase</fullName>
    </alternativeName>
    <alternativeName>
        <fullName evidence="7">UDP-N-acetylmuramyl-tripeptide synthetase</fullName>
    </alternativeName>
</protein>
<gene>
    <name evidence="7 12" type="primary">murE</name>
    <name evidence="12" type="ORF">Acy02nite_11940</name>
</gene>
<dbReference type="SUPFAM" id="SSF63418">
    <property type="entry name" value="MurE/MurF N-terminal domain"/>
    <property type="match status" value="1"/>
</dbReference>
<evidence type="ECO:0000313" key="13">
    <source>
        <dbReference type="Proteomes" id="UP000619479"/>
    </source>
</evidence>
<dbReference type="AlphaFoldDB" id="A0A919IH15"/>
<comment type="caution">
    <text evidence="12">The sequence shown here is derived from an EMBL/GenBank/DDBJ whole genome shotgun (WGS) entry which is preliminary data.</text>
</comment>
<evidence type="ECO:0000256" key="8">
    <source>
        <dbReference type="RuleBase" id="RU004135"/>
    </source>
</evidence>
<dbReference type="EMBL" id="BOMH01000007">
    <property type="protein sequence ID" value="GID63313.1"/>
    <property type="molecule type" value="Genomic_DNA"/>
</dbReference>
<keyword evidence="5 7" id="KW-0131">Cell cycle</keyword>
<dbReference type="GO" id="GO:0008765">
    <property type="term" value="F:UDP-N-acetylmuramoylalanyl-D-glutamate-2,6-diaminopimelate ligase activity"/>
    <property type="evidence" value="ECO:0007669"/>
    <property type="project" value="UniProtKB-UniRule"/>
</dbReference>
<feature type="binding site" evidence="7">
    <location>
        <begin position="165"/>
        <end position="166"/>
    </location>
    <ligand>
        <name>UDP-N-acetyl-alpha-D-muramoyl-L-alanyl-D-glutamate</name>
        <dbReference type="ChEBI" id="CHEBI:83900"/>
    </ligand>
</feature>
<keyword evidence="13" id="KW-1185">Reference proteome</keyword>
<dbReference type="Gene3D" id="3.40.1190.10">
    <property type="entry name" value="Mur-like, catalytic domain"/>
    <property type="match status" value="1"/>
</dbReference>
<keyword evidence="2 7" id="KW-0132">Cell division</keyword>
<keyword evidence="7 12" id="KW-0436">Ligase</keyword>
<evidence type="ECO:0000313" key="12">
    <source>
        <dbReference type="EMBL" id="GID63313.1"/>
    </source>
</evidence>
<evidence type="ECO:0000259" key="11">
    <source>
        <dbReference type="Pfam" id="PF08245"/>
    </source>
</evidence>
<dbReference type="GO" id="GO:0000287">
    <property type="term" value="F:magnesium ion binding"/>
    <property type="evidence" value="ECO:0007669"/>
    <property type="project" value="UniProtKB-UniRule"/>
</dbReference>
<dbReference type="InterPro" id="IPR004101">
    <property type="entry name" value="Mur_ligase_C"/>
</dbReference>
<organism evidence="12 13">
    <name type="scientific">Actinoplanes cyaneus</name>
    <dbReference type="NCBI Taxonomy" id="52696"/>
    <lineage>
        <taxon>Bacteria</taxon>
        <taxon>Bacillati</taxon>
        <taxon>Actinomycetota</taxon>
        <taxon>Actinomycetes</taxon>
        <taxon>Micromonosporales</taxon>
        <taxon>Micromonosporaceae</taxon>
        <taxon>Actinoplanes</taxon>
    </lineage>
</organism>
<feature type="binding site" evidence="7">
    <location>
        <position position="471"/>
    </location>
    <ligand>
        <name>meso-2,6-diaminopimelate</name>
        <dbReference type="ChEBI" id="CHEBI:57791"/>
    </ligand>
</feature>
<evidence type="ECO:0000256" key="4">
    <source>
        <dbReference type="ARBA" id="ARBA00022984"/>
    </source>
</evidence>
<dbReference type="InterPro" id="IPR036565">
    <property type="entry name" value="Mur-like_cat_sf"/>
</dbReference>
<dbReference type="GO" id="GO:0005737">
    <property type="term" value="C:cytoplasm"/>
    <property type="evidence" value="ECO:0007669"/>
    <property type="project" value="UniProtKB-SubCell"/>
</dbReference>
<feature type="domain" description="Mur ligase N-terminal catalytic" evidence="9">
    <location>
        <begin position="33"/>
        <end position="108"/>
    </location>
</feature>
<reference evidence="12" key="1">
    <citation type="submission" date="2021-01" db="EMBL/GenBank/DDBJ databases">
        <title>Whole genome shotgun sequence of Actinoplanes cyaneus NBRC 14990.</title>
        <authorList>
            <person name="Komaki H."/>
            <person name="Tamura T."/>
        </authorList>
    </citation>
    <scope>NUCLEOTIDE SEQUENCE</scope>
    <source>
        <strain evidence="12">NBRC 14990</strain>
    </source>
</reference>
<dbReference type="PANTHER" id="PTHR23135:SF4">
    <property type="entry name" value="UDP-N-ACETYLMURAMOYL-L-ALANYL-D-GLUTAMATE--2,6-DIAMINOPIMELATE LIGASE MURE HOMOLOG, CHLOROPLASTIC"/>
    <property type="match status" value="1"/>
</dbReference>
<dbReference type="SUPFAM" id="SSF53244">
    <property type="entry name" value="MurD-like peptide ligases, peptide-binding domain"/>
    <property type="match status" value="1"/>
</dbReference>
<dbReference type="SUPFAM" id="SSF53623">
    <property type="entry name" value="MurD-like peptide ligases, catalytic domain"/>
    <property type="match status" value="1"/>
</dbReference>
<keyword evidence="4 7" id="KW-0573">Peptidoglycan synthesis</keyword>
<dbReference type="GO" id="GO:0051301">
    <property type="term" value="P:cell division"/>
    <property type="evidence" value="ECO:0007669"/>
    <property type="project" value="UniProtKB-KW"/>
</dbReference>
<keyword evidence="7" id="KW-0067">ATP-binding</keyword>
<feature type="binding site" evidence="7">
    <location>
        <position position="475"/>
    </location>
    <ligand>
        <name>meso-2,6-diaminopimelate</name>
        <dbReference type="ChEBI" id="CHEBI:57791"/>
    </ligand>
</feature>
<dbReference type="Pfam" id="PF01225">
    <property type="entry name" value="Mur_ligase"/>
    <property type="match status" value="1"/>
</dbReference>
<dbReference type="InterPro" id="IPR013221">
    <property type="entry name" value="Mur_ligase_cen"/>
</dbReference>
<keyword evidence="3 7" id="KW-0133">Cell shape</keyword>
<dbReference type="Gene3D" id="3.90.190.20">
    <property type="entry name" value="Mur ligase, C-terminal domain"/>
    <property type="match status" value="1"/>
</dbReference>
<dbReference type="InterPro" id="IPR005761">
    <property type="entry name" value="UDP-N-AcMur-Glu-dNH2Pim_ligase"/>
</dbReference>
<dbReference type="GO" id="GO:0009252">
    <property type="term" value="P:peptidoglycan biosynthetic process"/>
    <property type="evidence" value="ECO:0007669"/>
    <property type="project" value="UniProtKB-UniRule"/>
</dbReference>
<dbReference type="Proteomes" id="UP000619479">
    <property type="component" value="Unassembled WGS sequence"/>
</dbReference>
<dbReference type="PANTHER" id="PTHR23135">
    <property type="entry name" value="MUR LIGASE FAMILY MEMBER"/>
    <property type="match status" value="1"/>
</dbReference>
<feature type="binding site" evidence="7">
    <location>
        <position position="192"/>
    </location>
    <ligand>
        <name>UDP-N-acetyl-alpha-D-muramoyl-L-alanyl-D-glutamate</name>
        <dbReference type="ChEBI" id="CHEBI:83900"/>
    </ligand>
</feature>
<evidence type="ECO:0000256" key="1">
    <source>
        <dbReference type="ARBA" id="ARBA00005898"/>
    </source>
</evidence>
<feature type="binding site" evidence="7">
    <location>
        <position position="200"/>
    </location>
    <ligand>
        <name>UDP-N-acetyl-alpha-D-muramoyl-L-alanyl-D-glutamate</name>
        <dbReference type="ChEBI" id="CHEBI:83900"/>
    </ligand>
</feature>
<comment type="pathway">
    <text evidence="7 8">Cell wall biogenesis; peptidoglycan biosynthesis.</text>
</comment>
<evidence type="ECO:0000259" key="9">
    <source>
        <dbReference type="Pfam" id="PF01225"/>
    </source>
</evidence>
<dbReference type="InterPro" id="IPR036615">
    <property type="entry name" value="Mur_ligase_C_dom_sf"/>
</dbReference>
<evidence type="ECO:0000256" key="2">
    <source>
        <dbReference type="ARBA" id="ARBA00022618"/>
    </source>
</evidence>
<keyword evidence="7" id="KW-0963">Cytoplasm</keyword>
<feature type="modified residue" description="N6-carboxylysine" evidence="7">
    <location>
        <position position="232"/>
    </location>
</feature>
<name>A0A919IH15_9ACTN</name>
<dbReference type="GO" id="GO:0071555">
    <property type="term" value="P:cell wall organization"/>
    <property type="evidence" value="ECO:0007669"/>
    <property type="project" value="UniProtKB-KW"/>
</dbReference>
<comment type="function">
    <text evidence="7">Catalyzes the addition of meso-diaminopimelic acid to the nucleotide precursor UDP-N-acetylmuramoyl-L-alanyl-D-glutamate (UMAG) in the biosynthesis of bacterial cell-wall peptidoglycan.</text>
</comment>
<comment type="caution">
    <text evidence="7">Lacks conserved residue(s) required for the propagation of feature annotation.</text>
</comment>
<evidence type="ECO:0000256" key="6">
    <source>
        <dbReference type="ARBA" id="ARBA00023316"/>
    </source>
</evidence>
<dbReference type="GO" id="GO:0005524">
    <property type="term" value="F:ATP binding"/>
    <property type="evidence" value="ECO:0007669"/>
    <property type="project" value="UniProtKB-UniRule"/>
</dbReference>
<feature type="short sequence motif" description="Meso-diaminopimelate recognition motif" evidence="7">
    <location>
        <begin position="417"/>
        <end position="420"/>
    </location>
</feature>
<feature type="binding site" evidence="7">
    <location>
        <begin position="123"/>
        <end position="129"/>
    </location>
    <ligand>
        <name>ATP</name>
        <dbReference type="ChEBI" id="CHEBI:30616"/>
    </ligand>
</feature>
<evidence type="ECO:0000259" key="10">
    <source>
        <dbReference type="Pfam" id="PF02875"/>
    </source>
</evidence>
<keyword evidence="6 7" id="KW-0961">Cell wall biogenesis/degradation</keyword>
<evidence type="ECO:0000256" key="3">
    <source>
        <dbReference type="ARBA" id="ARBA00022960"/>
    </source>
</evidence>
<accession>A0A919IH15</accession>
<evidence type="ECO:0000256" key="5">
    <source>
        <dbReference type="ARBA" id="ARBA00023306"/>
    </source>
</evidence>
<dbReference type="Pfam" id="PF02875">
    <property type="entry name" value="Mur_ligase_C"/>
    <property type="match status" value="1"/>
</dbReference>
<feature type="binding site" evidence="7">
    <location>
        <position position="40"/>
    </location>
    <ligand>
        <name>UDP-N-acetyl-alpha-D-muramoyl-L-alanyl-D-glutamate</name>
        <dbReference type="ChEBI" id="CHEBI:83900"/>
    </ligand>
</feature>
<dbReference type="InterPro" id="IPR000713">
    <property type="entry name" value="Mur_ligase_N"/>
</dbReference>
<dbReference type="NCBIfam" id="TIGR01085">
    <property type="entry name" value="murE"/>
    <property type="match status" value="1"/>
</dbReference>
<comment type="catalytic activity">
    <reaction evidence="7">
        <text>UDP-N-acetyl-alpha-D-muramoyl-L-alanyl-D-glutamate + meso-2,6-diaminopimelate + ATP = UDP-N-acetyl-alpha-D-muramoyl-L-alanyl-gamma-D-glutamyl-meso-2,6-diaminopimelate + ADP + phosphate + H(+)</text>
        <dbReference type="Rhea" id="RHEA:23676"/>
        <dbReference type="ChEBI" id="CHEBI:15378"/>
        <dbReference type="ChEBI" id="CHEBI:30616"/>
        <dbReference type="ChEBI" id="CHEBI:43474"/>
        <dbReference type="ChEBI" id="CHEBI:57791"/>
        <dbReference type="ChEBI" id="CHEBI:83900"/>
        <dbReference type="ChEBI" id="CHEBI:83905"/>
        <dbReference type="ChEBI" id="CHEBI:456216"/>
        <dbReference type="EC" id="6.3.2.13"/>
    </reaction>
</comment>
<sequence>MSGIPRPETVASFPLTRLAELLPATLHGDDMDVTGVTHSSGAVRPGDLYAALPGANRHGAEFVADAARAGAVAVLTNPDGRAAALAAGLPVLVADDPRAVLGAAAAAIYGEPSRRLTMIGITGTAGKTSTSYLVEAGLRAAGRVTGLVGTVETRLGDLVVKSVRTTPEATDLQAILASGVERGVSAVVMEVSSHALVMGRADGIRFAASGYTNFGQDHLDFHPTSEEYFAAKARLFDGRTEIGVLNHDDAAVMSLFTPGTVTYSATGNSEATWWASQVRPSAFGQLFTAHGPDGVTVETGVALPGLHNVANALLAIALLVAVGIDPATAGRGVRECRGVPGRLEQVEAAGEVLGVVDYAHKPNAIVAALAALRELATARGGQLICVLGAGGDRDKGKRPLMGEAAAQGSDLVIVTDDNPRTEDPSAVREAVRRGAEGAHTGAKVVEVAGRRAAIDEAVRLAGAGDVIAVLGKGNEQGQEVNGQVLPFDDRIELAAALGGHR</sequence>
<keyword evidence="7" id="KW-0460">Magnesium</keyword>
<dbReference type="HAMAP" id="MF_00208">
    <property type="entry name" value="MurE"/>
    <property type="match status" value="1"/>
</dbReference>
<comment type="cofactor">
    <cofactor evidence="7">
        <name>Mg(2+)</name>
        <dbReference type="ChEBI" id="CHEBI:18420"/>
    </cofactor>
</comment>
<feature type="binding site" evidence="7">
    <location>
        <position position="393"/>
    </location>
    <ligand>
        <name>meso-2,6-diaminopimelate</name>
        <dbReference type="ChEBI" id="CHEBI:57791"/>
    </ligand>
</feature>
<dbReference type="Gene3D" id="3.40.1390.10">
    <property type="entry name" value="MurE/MurF, N-terminal domain"/>
    <property type="match status" value="1"/>
</dbReference>
<dbReference type="GO" id="GO:0008360">
    <property type="term" value="P:regulation of cell shape"/>
    <property type="evidence" value="ECO:0007669"/>
    <property type="project" value="UniProtKB-KW"/>
</dbReference>
<keyword evidence="7" id="KW-0547">Nucleotide-binding</keyword>
<feature type="binding site" evidence="7">
    <location>
        <begin position="417"/>
        <end position="420"/>
    </location>
    <ligand>
        <name>meso-2,6-diaminopimelate</name>
        <dbReference type="ChEBI" id="CHEBI:57791"/>
    </ligand>
</feature>
<dbReference type="Pfam" id="PF08245">
    <property type="entry name" value="Mur_ligase_M"/>
    <property type="match status" value="1"/>
</dbReference>
<feature type="domain" description="Mur ligase central" evidence="11">
    <location>
        <begin position="121"/>
        <end position="318"/>
    </location>
</feature>
<proteinExistence type="inferred from homology"/>
<dbReference type="EC" id="6.3.2.13" evidence="7"/>
<dbReference type="NCBIfam" id="NF001124">
    <property type="entry name" value="PRK00139.1-2"/>
    <property type="match status" value="1"/>
</dbReference>
<comment type="subcellular location">
    <subcellularLocation>
        <location evidence="7 8">Cytoplasm</location>
    </subcellularLocation>
</comment>
<comment type="similarity">
    <text evidence="1 7">Belongs to the MurCDEF family. MurE subfamily.</text>
</comment>
<feature type="domain" description="Mur ligase C-terminal" evidence="10">
    <location>
        <begin position="341"/>
        <end position="473"/>
    </location>
</feature>
<evidence type="ECO:0000256" key="7">
    <source>
        <dbReference type="HAMAP-Rule" id="MF_00208"/>
    </source>
</evidence>
<comment type="PTM">
    <text evidence="7">Carboxylation is probably crucial for Mg(2+) binding and, consequently, for the gamma-phosphate positioning of ATP.</text>
</comment>